<feature type="region of interest" description="Disordered" evidence="1">
    <location>
        <begin position="136"/>
        <end position="219"/>
    </location>
</feature>
<dbReference type="EMBL" id="MU155305">
    <property type="protein sequence ID" value="KAF9476155.1"/>
    <property type="molecule type" value="Genomic_DNA"/>
</dbReference>
<reference evidence="2" key="1">
    <citation type="submission" date="2020-11" db="EMBL/GenBank/DDBJ databases">
        <authorList>
            <consortium name="DOE Joint Genome Institute"/>
            <person name="Ahrendt S."/>
            <person name="Riley R."/>
            <person name="Andreopoulos W."/>
            <person name="Labutti K."/>
            <person name="Pangilinan J."/>
            <person name="Ruiz-Duenas F.J."/>
            <person name="Barrasa J.M."/>
            <person name="Sanchez-Garcia M."/>
            <person name="Camarero S."/>
            <person name="Miyauchi S."/>
            <person name="Serrano A."/>
            <person name="Linde D."/>
            <person name="Babiker R."/>
            <person name="Drula E."/>
            <person name="Ayuso-Fernandez I."/>
            <person name="Pacheco R."/>
            <person name="Padilla G."/>
            <person name="Ferreira P."/>
            <person name="Barriuso J."/>
            <person name="Kellner H."/>
            <person name="Castanera R."/>
            <person name="Alfaro M."/>
            <person name="Ramirez L."/>
            <person name="Pisabarro A.G."/>
            <person name="Kuo A."/>
            <person name="Tritt A."/>
            <person name="Lipzen A."/>
            <person name="He G."/>
            <person name="Yan M."/>
            <person name="Ng V."/>
            <person name="Cullen D."/>
            <person name="Martin F."/>
            <person name="Rosso M.-N."/>
            <person name="Henrissat B."/>
            <person name="Hibbett D."/>
            <person name="Martinez A.T."/>
            <person name="Grigoriev I.V."/>
        </authorList>
    </citation>
    <scope>NUCLEOTIDE SEQUENCE</scope>
    <source>
        <strain evidence="2">CIRM-BRFM 674</strain>
    </source>
</reference>
<feature type="region of interest" description="Disordered" evidence="1">
    <location>
        <begin position="518"/>
        <end position="564"/>
    </location>
</feature>
<feature type="compositionally biased region" description="Basic and acidic residues" evidence="1">
    <location>
        <begin position="86"/>
        <end position="95"/>
    </location>
</feature>
<evidence type="ECO:0000313" key="2">
    <source>
        <dbReference type="EMBL" id="KAF9476155.1"/>
    </source>
</evidence>
<name>A0A9P6CX07_9AGAR</name>
<gene>
    <name evidence="2" type="ORF">BDN70DRAFT_189516</name>
</gene>
<accession>A0A9P6CX07</accession>
<evidence type="ECO:0000256" key="1">
    <source>
        <dbReference type="SAM" id="MobiDB-lite"/>
    </source>
</evidence>
<comment type="caution">
    <text evidence="2">The sequence shown here is derived from an EMBL/GenBank/DDBJ whole genome shotgun (WGS) entry which is preliminary data.</text>
</comment>
<evidence type="ECO:0000313" key="3">
    <source>
        <dbReference type="Proteomes" id="UP000807469"/>
    </source>
</evidence>
<feature type="region of interest" description="Disordered" evidence="1">
    <location>
        <begin position="72"/>
        <end position="95"/>
    </location>
</feature>
<organism evidence="2 3">
    <name type="scientific">Pholiota conissans</name>
    <dbReference type="NCBI Taxonomy" id="109636"/>
    <lineage>
        <taxon>Eukaryota</taxon>
        <taxon>Fungi</taxon>
        <taxon>Dikarya</taxon>
        <taxon>Basidiomycota</taxon>
        <taxon>Agaricomycotina</taxon>
        <taxon>Agaricomycetes</taxon>
        <taxon>Agaricomycetidae</taxon>
        <taxon>Agaricales</taxon>
        <taxon>Agaricineae</taxon>
        <taxon>Strophariaceae</taxon>
        <taxon>Pholiota</taxon>
    </lineage>
</organism>
<keyword evidence="3" id="KW-1185">Reference proteome</keyword>
<protein>
    <submittedName>
        <fullName evidence="2">Uncharacterized protein</fullName>
    </submittedName>
</protein>
<feature type="compositionally biased region" description="Low complexity" evidence="1">
    <location>
        <begin position="153"/>
        <end position="170"/>
    </location>
</feature>
<feature type="compositionally biased region" description="Polar residues" evidence="1">
    <location>
        <begin position="171"/>
        <end position="191"/>
    </location>
</feature>
<sequence length="564" mass="62006">MDATYKQVQDKTINFIKTVELTPSAVVAFPCTAKIEYYDPRYHKQRVTQRKAKGEPRVVQFALPPIIVEDVSTSSVSTISEEDEPDYRPSRRHTESSIADLLDLFPLPPTYIPPTPPPPAAIRRVTKNVQNFSDIRVYSPAKPEDESVDSSETESTTASYSSGSDSNATADTSAPGSPLSSNDAVLSSNDSPKAPTFHDKLDISASTHVTRRSSEFTNETRPATSASVIMFVPVQTIELDHRFPKYCFPDVNPQDLIERSHNVVDDLNKADLQKGVIFDETHSKNAKVALIAQTGLQDLLKTSPSEDAIVDDLFAGLENSLEIDEECINSAPPPEVMEGLLETIVEVAEPDPYIQKPVAPLRIVKKTQIPAPPVAEVELDEDSTFAGISWEESLEKVLKMFKEAEAEDEDFHDLFYRQSSFFSQSSLVTNTPGLVDYSSVKVSPTETQDERSRRLDESFESVEKSVEDLLAELELLPDTVAINSEDGAIANTSLAITQETVEVVDVKSAAESIHSISSLINGDESVETSSSWTPTSQDSDEESKSSEDDDSQWSDLLGLDAYAD</sequence>
<dbReference type="OrthoDB" id="3070706at2759"/>
<proteinExistence type="predicted"/>
<dbReference type="AlphaFoldDB" id="A0A9P6CX07"/>
<dbReference type="Proteomes" id="UP000807469">
    <property type="component" value="Unassembled WGS sequence"/>
</dbReference>